<feature type="domain" description="Major facilitator superfamily (MFS) profile" evidence="7">
    <location>
        <begin position="24"/>
        <end position="463"/>
    </location>
</feature>
<feature type="transmembrane region" description="Helical" evidence="6">
    <location>
        <begin position="57"/>
        <end position="78"/>
    </location>
</feature>
<feature type="transmembrane region" description="Helical" evidence="6">
    <location>
        <begin position="90"/>
        <end position="109"/>
    </location>
</feature>
<evidence type="ECO:0000256" key="1">
    <source>
        <dbReference type="ARBA" id="ARBA00004651"/>
    </source>
</evidence>
<feature type="transmembrane region" description="Helical" evidence="6">
    <location>
        <begin position="342"/>
        <end position="362"/>
    </location>
</feature>
<dbReference type="SUPFAM" id="SSF103473">
    <property type="entry name" value="MFS general substrate transporter"/>
    <property type="match status" value="1"/>
</dbReference>
<feature type="transmembrane region" description="Helical" evidence="6">
    <location>
        <begin position="149"/>
        <end position="171"/>
    </location>
</feature>
<feature type="transmembrane region" description="Helical" evidence="6">
    <location>
        <begin position="212"/>
        <end position="232"/>
    </location>
</feature>
<evidence type="ECO:0000256" key="3">
    <source>
        <dbReference type="ARBA" id="ARBA00022692"/>
    </source>
</evidence>
<comment type="subcellular location">
    <subcellularLocation>
        <location evidence="1">Cell membrane</location>
        <topology evidence="1">Multi-pass membrane protein</topology>
    </subcellularLocation>
</comment>
<feature type="transmembrane region" description="Helical" evidence="6">
    <location>
        <begin position="23"/>
        <end position="45"/>
    </location>
</feature>
<dbReference type="EMBL" id="JAZGQK010000013">
    <property type="protein sequence ID" value="MEE6260310.1"/>
    <property type="molecule type" value="Genomic_DNA"/>
</dbReference>
<keyword evidence="4 6" id="KW-1133">Transmembrane helix</keyword>
<dbReference type="InterPro" id="IPR036259">
    <property type="entry name" value="MFS_trans_sf"/>
</dbReference>
<feature type="transmembrane region" description="Helical" evidence="6">
    <location>
        <begin position="368"/>
        <end position="393"/>
    </location>
</feature>
<dbReference type="Pfam" id="PF07690">
    <property type="entry name" value="MFS_1"/>
    <property type="match status" value="1"/>
</dbReference>
<evidence type="ECO:0000313" key="9">
    <source>
        <dbReference type="Proteomes" id="UP001332243"/>
    </source>
</evidence>
<evidence type="ECO:0000256" key="4">
    <source>
        <dbReference type="ARBA" id="ARBA00022989"/>
    </source>
</evidence>
<feature type="transmembrane region" description="Helical" evidence="6">
    <location>
        <begin position="405"/>
        <end position="426"/>
    </location>
</feature>
<dbReference type="Proteomes" id="UP001332243">
    <property type="component" value="Unassembled WGS sequence"/>
</dbReference>
<keyword evidence="9" id="KW-1185">Reference proteome</keyword>
<dbReference type="CDD" id="cd17321">
    <property type="entry name" value="MFS_MMR_MDR_like"/>
    <property type="match status" value="1"/>
</dbReference>
<dbReference type="InterPro" id="IPR020846">
    <property type="entry name" value="MFS_dom"/>
</dbReference>
<dbReference type="InterPro" id="IPR011701">
    <property type="entry name" value="MFS"/>
</dbReference>
<evidence type="ECO:0000313" key="8">
    <source>
        <dbReference type="EMBL" id="MEE6260310.1"/>
    </source>
</evidence>
<accession>A0ABU7RUY8</accession>
<feature type="transmembrane region" description="Helical" evidence="6">
    <location>
        <begin position="177"/>
        <end position="200"/>
    </location>
</feature>
<proteinExistence type="predicted"/>
<dbReference type="Gene3D" id="1.20.1720.10">
    <property type="entry name" value="Multidrug resistance protein D"/>
    <property type="match status" value="1"/>
</dbReference>
<protein>
    <submittedName>
        <fullName evidence="8">MFS transporter</fullName>
    </submittedName>
</protein>
<dbReference type="PANTHER" id="PTHR42718">
    <property type="entry name" value="MAJOR FACILITATOR SUPERFAMILY MULTIDRUG TRANSPORTER MFSC"/>
    <property type="match status" value="1"/>
</dbReference>
<evidence type="ECO:0000256" key="2">
    <source>
        <dbReference type="ARBA" id="ARBA00022448"/>
    </source>
</evidence>
<keyword evidence="5 6" id="KW-0472">Membrane</keyword>
<evidence type="ECO:0000256" key="6">
    <source>
        <dbReference type="SAM" id="Phobius"/>
    </source>
</evidence>
<dbReference type="PROSITE" id="PS50850">
    <property type="entry name" value="MFS"/>
    <property type="match status" value="1"/>
</dbReference>
<dbReference type="PANTHER" id="PTHR42718:SF9">
    <property type="entry name" value="MAJOR FACILITATOR SUPERFAMILY MULTIDRUG TRANSPORTER MFSC"/>
    <property type="match status" value="1"/>
</dbReference>
<name>A0ABU7RUY8_9ACTN</name>
<evidence type="ECO:0000259" key="7">
    <source>
        <dbReference type="PROSITE" id="PS50850"/>
    </source>
</evidence>
<comment type="caution">
    <text evidence="8">The sequence shown here is derived from an EMBL/GenBank/DDBJ whole genome shotgun (WGS) entry which is preliminary data.</text>
</comment>
<sequence>MTSVPLTRPTRPDVPAGPGTRRYALLGISLGYFMVLLDMTVLSVAEPDLARSLNGSVAGLQWVVTAYTVVFGGLLLCAGAVADRYGAHRSFRAGIAVFGLVSLLCALAPNVGTLVVLRGLLGAAAAATVPASMAMIAKLYPEPAARAKAVAGWAATSGAALAAGPIVGGVLVDLAGWRAIFLVNLPLAGVVLALTSGALVRCPRGERTVDWPTQLVACVALGLLTDALIAFGSGAVRHGVAAAVATGATGVLFAVRERRSAAPVLAPAVIRAPGIRSALLAGAAVNFTMSAMLFVLPLVFQQTLRLSPVEVGLAFLPMTVPFAVNPLLTGRIVARTGPAKPVLAGLVLLTVAGLTLGAAVATEASYPLLVVGLLGTGFGVSLALPALATAVVSTAPPGTAGAAGGLLNAVRQVGATFGVAVAGAFVTVDGSGAGRGPATALVLCAGVCAVAAVATGLRRRRTASGS</sequence>
<feature type="transmembrane region" description="Helical" evidence="6">
    <location>
        <begin position="277"/>
        <end position="300"/>
    </location>
</feature>
<gene>
    <name evidence="8" type="ORF">V1633_17630</name>
</gene>
<reference evidence="8 9" key="1">
    <citation type="submission" date="2024-01" db="EMBL/GenBank/DDBJ databases">
        <title>Genome insights into Plantactinospora sonchi sp. nov.</title>
        <authorList>
            <person name="Wang L."/>
        </authorList>
    </citation>
    <scope>NUCLEOTIDE SEQUENCE [LARGE SCALE GENOMIC DNA]</scope>
    <source>
        <strain evidence="8 9">NEAU-QY2</strain>
    </source>
</reference>
<feature type="transmembrane region" description="Helical" evidence="6">
    <location>
        <begin position="438"/>
        <end position="457"/>
    </location>
</feature>
<dbReference type="RefSeq" id="WP_331215426.1">
    <property type="nucleotide sequence ID" value="NZ_JAZGQK010000013.1"/>
</dbReference>
<organism evidence="8 9">
    <name type="scientific">Plantactinospora sonchi</name>
    <dbReference type="NCBI Taxonomy" id="1544735"/>
    <lineage>
        <taxon>Bacteria</taxon>
        <taxon>Bacillati</taxon>
        <taxon>Actinomycetota</taxon>
        <taxon>Actinomycetes</taxon>
        <taxon>Micromonosporales</taxon>
        <taxon>Micromonosporaceae</taxon>
        <taxon>Plantactinospora</taxon>
    </lineage>
</organism>
<evidence type="ECO:0000256" key="5">
    <source>
        <dbReference type="ARBA" id="ARBA00023136"/>
    </source>
</evidence>
<keyword evidence="3 6" id="KW-0812">Transmembrane</keyword>
<keyword evidence="2" id="KW-0813">Transport</keyword>
<dbReference type="Gene3D" id="1.20.1250.20">
    <property type="entry name" value="MFS general substrate transporter like domains"/>
    <property type="match status" value="1"/>
</dbReference>
<feature type="transmembrane region" description="Helical" evidence="6">
    <location>
        <begin position="312"/>
        <end position="330"/>
    </location>
</feature>